<evidence type="ECO:0000259" key="10">
    <source>
        <dbReference type="PROSITE" id="PS51173"/>
    </source>
</evidence>
<dbReference type="Gene3D" id="2.60.40.290">
    <property type="match status" value="1"/>
</dbReference>
<feature type="domain" description="CBM2" evidence="10">
    <location>
        <begin position="457"/>
        <end position="560"/>
    </location>
</feature>
<gene>
    <name evidence="11" type="ORF">C8D78_2711</name>
</gene>
<feature type="region of interest" description="Disordered" evidence="8">
    <location>
        <begin position="408"/>
        <end position="464"/>
    </location>
</feature>
<evidence type="ECO:0000313" key="12">
    <source>
        <dbReference type="Proteomes" id="UP000276055"/>
    </source>
</evidence>
<dbReference type="InterPro" id="IPR001547">
    <property type="entry name" value="Glyco_hydro_5"/>
</dbReference>
<proteinExistence type="inferred from homology"/>
<dbReference type="SUPFAM" id="SSF51445">
    <property type="entry name" value="(Trans)glycosidases"/>
    <property type="match status" value="1"/>
</dbReference>
<dbReference type="GO" id="GO:0030247">
    <property type="term" value="F:polysaccharide binding"/>
    <property type="evidence" value="ECO:0007669"/>
    <property type="project" value="UniProtKB-UniRule"/>
</dbReference>
<dbReference type="EC" id="3.2.1.4" evidence="7"/>
<dbReference type="Pfam" id="PF00150">
    <property type="entry name" value="Cellulase"/>
    <property type="match status" value="1"/>
</dbReference>
<dbReference type="GO" id="GO:0008810">
    <property type="term" value="F:cellulase activity"/>
    <property type="evidence" value="ECO:0007669"/>
    <property type="project" value="UniProtKB-EC"/>
</dbReference>
<dbReference type="AlphaFoldDB" id="A0A495ERJ1"/>
<feature type="compositionally biased region" description="Low complexity" evidence="8">
    <location>
        <begin position="408"/>
        <end position="434"/>
    </location>
</feature>
<dbReference type="Pfam" id="PF00553">
    <property type="entry name" value="CBM_2"/>
    <property type="match status" value="1"/>
</dbReference>
<dbReference type="PROSITE" id="PS51173">
    <property type="entry name" value="CBM2"/>
    <property type="match status" value="1"/>
</dbReference>
<evidence type="ECO:0000256" key="3">
    <source>
        <dbReference type="ARBA" id="ARBA00023001"/>
    </source>
</evidence>
<organism evidence="11 12">
    <name type="scientific">Arthrobacter oryzae</name>
    <dbReference type="NCBI Taxonomy" id="409290"/>
    <lineage>
        <taxon>Bacteria</taxon>
        <taxon>Bacillati</taxon>
        <taxon>Actinomycetota</taxon>
        <taxon>Actinomycetes</taxon>
        <taxon>Micrococcales</taxon>
        <taxon>Micrococcaceae</taxon>
        <taxon>Arthrobacter</taxon>
    </lineage>
</organism>
<keyword evidence="5 7" id="KW-0326">Glycosidase</keyword>
<dbReference type="PANTHER" id="PTHR35923">
    <property type="entry name" value="MAJOR EXTRACELLULAR ENDOGLUCANASE"/>
    <property type="match status" value="1"/>
</dbReference>
<comment type="similarity">
    <text evidence="7">Belongs to the glycosyl hydrolase 5 (cellulase A) family.</text>
</comment>
<keyword evidence="9" id="KW-0732">Signal</keyword>
<dbReference type="RefSeq" id="WP_244208397.1">
    <property type="nucleotide sequence ID" value="NZ_RBIR01000005.1"/>
</dbReference>
<feature type="chain" id="PRO_5019735958" description="Endoglucanase" evidence="9">
    <location>
        <begin position="43"/>
        <end position="560"/>
    </location>
</feature>
<evidence type="ECO:0000313" key="11">
    <source>
        <dbReference type="EMBL" id="RKR18966.1"/>
    </source>
</evidence>
<dbReference type="InterPro" id="IPR008965">
    <property type="entry name" value="CBM2/CBM3_carb-bd_dom_sf"/>
</dbReference>
<keyword evidence="2 7" id="KW-0378">Hydrolase</keyword>
<dbReference type="InterPro" id="IPR001919">
    <property type="entry name" value="CBD2"/>
</dbReference>
<sequence>MKLFSTPPRHSARGLKPVAASLLGSALAGVLALSVLAVSAQAAAPGSMAAPLTVAATMPAPTGWLHTSGGTILDSNNAPYTIKAASWFGMETPDCMPHGLWGTLTIDDALANIKSMGFNTVRLPFSNECLAATSIAGNLNYWANRAYGLEGKTPLILMDTVIARAKANGLQIILDRHRPSSADQSPLWYTSAYPESRWIADWKMLAARYKTDPTVIGADLHNEPAGAATWGGAAATDWQAAATRGGNAVLASNPNLLIIIEGIENQGNGTTTWWGGGLADVKNKPVTLATPNRVVYSPHDYPASLFAQKWFSDPSYPNNLPAVWDANWGYIQKQGIAPILLGEFGTALQTTSDQQWMAKIVSYLGTNSMSFAYWAFNPNSGITGGLVQADWRTPEAAKLAALAPILKTAPTPTTTPTPSASPTASASPTVTATPTPTPSATPTPTASATPTATATPSPAPTSGGSISAVWKLSSSWTGGYVANIEVTGLRAAAGWSVSWPDPNVTRVANSWGITCTVIPKVSVTCSGSDWATKIAAGQKLAVGLQVDSLKAPVNPVLTLK</sequence>
<reference evidence="11 12" key="1">
    <citation type="submission" date="2018-10" db="EMBL/GenBank/DDBJ databases">
        <title>Genomic Encyclopedia of Type Strains, Phase IV (KMG-IV): sequencing the most valuable type-strain genomes for metagenomic binning, comparative biology and taxonomic classification.</title>
        <authorList>
            <person name="Goeker M."/>
        </authorList>
    </citation>
    <scope>NUCLEOTIDE SEQUENCE [LARGE SCALE GENOMIC DNA]</scope>
    <source>
        <strain evidence="11 12">DSM 25586</strain>
    </source>
</reference>
<evidence type="ECO:0000256" key="2">
    <source>
        <dbReference type="ARBA" id="ARBA00022801"/>
    </source>
</evidence>
<dbReference type="PANTHER" id="PTHR35923:SF2">
    <property type="entry name" value="ENDOGLUCANASE"/>
    <property type="match status" value="1"/>
</dbReference>
<dbReference type="EMBL" id="RBIR01000005">
    <property type="protein sequence ID" value="RKR18966.1"/>
    <property type="molecule type" value="Genomic_DNA"/>
</dbReference>
<evidence type="ECO:0000256" key="1">
    <source>
        <dbReference type="ARBA" id="ARBA00000966"/>
    </source>
</evidence>
<protein>
    <recommendedName>
        <fullName evidence="7">Endoglucanase</fullName>
        <ecNumber evidence="7">3.2.1.4</ecNumber>
    </recommendedName>
</protein>
<feature type="signal peptide" evidence="9">
    <location>
        <begin position="1"/>
        <end position="42"/>
    </location>
</feature>
<keyword evidence="6 7" id="KW-0624">Polysaccharide degradation</keyword>
<dbReference type="SMART" id="SM00637">
    <property type="entry name" value="CBD_II"/>
    <property type="match status" value="1"/>
</dbReference>
<keyword evidence="3 7" id="KW-0136">Cellulose degradation</keyword>
<keyword evidence="4 7" id="KW-0119">Carbohydrate metabolism</keyword>
<evidence type="ECO:0000256" key="7">
    <source>
        <dbReference type="RuleBase" id="RU361153"/>
    </source>
</evidence>
<accession>A0A495ERJ1</accession>
<evidence type="ECO:0000256" key="5">
    <source>
        <dbReference type="ARBA" id="ARBA00023295"/>
    </source>
</evidence>
<dbReference type="InterPro" id="IPR012291">
    <property type="entry name" value="CBM2_carb-bd_dom_sf"/>
</dbReference>
<comment type="caution">
    <text evidence="11">The sequence shown here is derived from an EMBL/GenBank/DDBJ whole genome shotgun (WGS) entry which is preliminary data.</text>
</comment>
<feature type="compositionally biased region" description="Low complexity" evidence="8">
    <location>
        <begin position="442"/>
        <end position="462"/>
    </location>
</feature>
<dbReference type="GO" id="GO:0030245">
    <property type="term" value="P:cellulose catabolic process"/>
    <property type="evidence" value="ECO:0007669"/>
    <property type="project" value="UniProtKB-KW"/>
</dbReference>
<evidence type="ECO:0000256" key="9">
    <source>
        <dbReference type="SAM" id="SignalP"/>
    </source>
</evidence>
<dbReference type="Proteomes" id="UP000276055">
    <property type="component" value="Unassembled WGS sequence"/>
</dbReference>
<dbReference type="SMR" id="A0A495ERJ1"/>
<evidence type="ECO:0000256" key="6">
    <source>
        <dbReference type="ARBA" id="ARBA00023326"/>
    </source>
</evidence>
<evidence type="ECO:0000256" key="4">
    <source>
        <dbReference type="ARBA" id="ARBA00023277"/>
    </source>
</evidence>
<name>A0A495ERJ1_9MICC</name>
<dbReference type="InterPro" id="IPR017853">
    <property type="entry name" value="GH"/>
</dbReference>
<dbReference type="Gene3D" id="3.20.20.80">
    <property type="entry name" value="Glycosidases"/>
    <property type="match status" value="1"/>
</dbReference>
<evidence type="ECO:0000256" key="8">
    <source>
        <dbReference type="SAM" id="MobiDB-lite"/>
    </source>
</evidence>
<comment type="catalytic activity">
    <reaction evidence="1 7">
        <text>Endohydrolysis of (1-&gt;4)-beta-D-glucosidic linkages in cellulose, lichenin and cereal beta-D-glucans.</text>
        <dbReference type="EC" id="3.2.1.4"/>
    </reaction>
</comment>
<dbReference type="SUPFAM" id="SSF49384">
    <property type="entry name" value="Carbohydrate-binding domain"/>
    <property type="match status" value="1"/>
</dbReference>